<reference evidence="2 3" key="1">
    <citation type="submission" date="2020-07" db="EMBL/GenBank/DDBJ databases">
        <title>Fungal Genomes of the International Space Station.</title>
        <authorList>
            <person name="Seuylemezian A."/>
            <person name="Singh N.K."/>
            <person name="Wood J."/>
            <person name="Venkateswaran K."/>
        </authorList>
    </citation>
    <scope>NUCLEOTIDE SEQUENCE [LARGE SCALE GENOMIC DNA]</scope>
    <source>
        <strain evidence="2 3">PL-B2</strain>
    </source>
</reference>
<sequence length="72" mass="8595">MKKSKEVQLAERIIQLDLLRDELYEQLLMTYGWRAQEFLRAVQNSQFLDHPPNKMKATEAHNEESKNEVYSI</sequence>
<evidence type="ECO:0000256" key="1">
    <source>
        <dbReference type="SAM" id="MobiDB-lite"/>
    </source>
</evidence>
<gene>
    <name evidence="2" type="ORF">H0185_19345</name>
</gene>
<evidence type="ECO:0000313" key="2">
    <source>
        <dbReference type="EMBL" id="MBY0098924.1"/>
    </source>
</evidence>
<feature type="region of interest" description="Disordered" evidence="1">
    <location>
        <begin position="50"/>
        <end position="72"/>
    </location>
</feature>
<comment type="caution">
    <text evidence="2">The sequence shown here is derived from an EMBL/GenBank/DDBJ whole genome shotgun (WGS) entry which is preliminary data.</text>
</comment>
<name>A0ABS7K9J8_9BACI</name>
<protein>
    <submittedName>
        <fullName evidence="2">Uncharacterized protein</fullName>
    </submittedName>
</protein>
<dbReference type="RefSeq" id="WP_221875167.1">
    <property type="nucleotide sequence ID" value="NZ_JACWFH010000030.1"/>
</dbReference>
<accession>A0ABS7K9J8</accession>
<proteinExistence type="predicted"/>
<feature type="compositionally biased region" description="Basic and acidic residues" evidence="1">
    <location>
        <begin position="56"/>
        <end position="72"/>
    </location>
</feature>
<dbReference type="Proteomes" id="UP000769780">
    <property type="component" value="Unassembled WGS sequence"/>
</dbReference>
<dbReference type="EMBL" id="JACWFH010000030">
    <property type="protein sequence ID" value="MBY0098924.1"/>
    <property type="molecule type" value="Genomic_DNA"/>
</dbReference>
<evidence type="ECO:0000313" key="3">
    <source>
        <dbReference type="Proteomes" id="UP000769780"/>
    </source>
</evidence>
<keyword evidence="3" id="KW-1185">Reference proteome</keyword>
<organism evidence="2 3">
    <name type="scientific">Mesobacillus maritimus</name>
    <dbReference type="NCBI Taxonomy" id="1643336"/>
    <lineage>
        <taxon>Bacteria</taxon>
        <taxon>Bacillati</taxon>
        <taxon>Bacillota</taxon>
        <taxon>Bacilli</taxon>
        <taxon>Bacillales</taxon>
        <taxon>Bacillaceae</taxon>
        <taxon>Mesobacillus</taxon>
    </lineage>
</organism>